<evidence type="ECO:0000313" key="2">
    <source>
        <dbReference type="Proteomes" id="UP001597044"/>
    </source>
</evidence>
<dbReference type="RefSeq" id="WP_379070495.1">
    <property type="nucleotide sequence ID" value="NZ_JBHTIT010000001.1"/>
</dbReference>
<reference evidence="2" key="1">
    <citation type="journal article" date="2019" name="Int. J. Syst. Evol. Microbiol.">
        <title>The Global Catalogue of Microorganisms (GCM) 10K type strain sequencing project: providing services to taxonomists for standard genome sequencing and annotation.</title>
        <authorList>
            <consortium name="The Broad Institute Genomics Platform"/>
            <consortium name="The Broad Institute Genome Sequencing Center for Infectious Disease"/>
            <person name="Wu L."/>
            <person name="Ma J."/>
        </authorList>
    </citation>
    <scope>NUCLEOTIDE SEQUENCE [LARGE SCALE GENOMIC DNA]</scope>
    <source>
        <strain evidence="2">CCUG 63419</strain>
    </source>
</reference>
<proteinExistence type="predicted"/>
<accession>A0ABW3HFP7</accession>
<organism evidence="1 2">
    <name type="scientific">Paraperlucidibaca wandonensis</name>
    <dbReference type="NCBI Taxonomy" id="1268273"/>
    <lineage>
        <taxon>Bacteria</taxon>
        <taxon>Pseudomonadati</taxon>
        <taxon>Pseudomonadota</taxon>
        <taxon>Gammaproteobacteria</taxon>
        <taxon>Moraxellales</taxon>
        <taxon>Moraxellaceae</taxon>
        <taxon>Paraperlucidibaca</taxon>
    </lineage>
</organism>
<dbReference type="EMBL" id="JBHTIT010000001">
    <property type="protein sequence ID" value="MFD0950101.1"/>
    <property type="molecule type" value="Genomic_DNA"/>
</dbReference>
<keyword evidence="2" id="KW-1185">Reference proteome</keyword>
<comment type="caution">
    <text evidence="1">The sequence shown here is derived from an EMBL/GenBank/DDBJ whole genome shotgun (WGS) entry which is preliminary data.</text>
</comment>
<sequence>MTFDEYNAYITSMTQELQTIAERTLNQALLGIADASNPMFIELMQRHAHLTKLSSEITEKMVAMMNFES</sequence>
<evidence type="ECO:0000313" key="1">
    <source>
        <dbReference type="EMBL" id="MFD0950101.1"/>
    </source>
</evidence>
<name>A0ABW3HFP7_9GAMM</name>
<dbReference type="Proteomes" id="UP001597044">
    <property type="component" value="Unassembled WGS sequence"/>
</dbReference>
<protein>
    <submittedName>
        <fullName evidence="1">Uncharacterized protein</fullName>
    </submittedName>
</protein>
<gene>
    <name evidence="1" type="ORF">ACFQ0F_06830</name>
</gene>